<dbReference type="GO" id="GO:0008171">
    <property type="term" value="F:O-methyltransferase activity"/>
    <property type="evidence" value="ECO:0007669"/>
    <property type="project" value="InterPro"/>
</dbReference>
<dbReference type="InterPro" id="IPR029063">
    <property type="entry name" value="SAM-dependent_MTases_sf"/>
</dbReference>
<name>A0A413RQJ2_9CELL</name>
<comment type="caution">
    <text evidence="4">The sequence shown here is derived from an EMBL/GenBank/DDBJ whole genome shotgun (WGS) entry which is preliminary data.</text>
</comment>
<accession>A0A413RQJ2</accession>
<dbReference type="PROSITE" id="PS51682">
    <property type="entry name" value="SAM_OMT_I"/>
    <property type="match status" value="1"/>
</dbReference>
<keyword evidence="3" id="KW-0949">S-adenosyl-L-methionine</keyword>
<dbReference type="InterPro" id="IPR050362">
    <property type="entry name" value="Cation-dep_OMT"/>
</dbReference>
<dbReference type="PANTHER" id="PTHR10509:SF14">
    <property type="entry name" value="CAFFEOYL-COA O-METHYLTRANSFERASE 3-RELATED"/>
    <property type="match status" value="1"/>
</dbReference>
<reference evidence="4 5" key="1">
    <citation type="submission" date="2018-08" db="EMBL/GenBank/DDBJ databases">
        <title>Cellulomonas rhizosphaerae sp. nov., a novel actinomycete isolated from soil.</title>
        <authorList>
            <person name="Tian Y."/>
        </authorList>
    </citation>
    <scope>NUCLEOTIDE SEQUENCE [LARGE SCALE GENOMIC DNA]</scope>
    <source>
        <strain evidence="4 5">NEAU-TCZ24</strain>
    </source>
</reference>
<dbReference type="RefSeq" id="WP_118765851.1">
    <property type="nucleotide sequence ID" value="NZ_QWKP01000100.1"/>
</dbReference>
<sequence>MTDQPLFDAVDEYFGVLVPEDVALVETRAAAVAAGLPDIAVAPNQGKLLHLLAQTVGARRILEIGTLGGYSTLWLARALPADGVLLTLEIDSLHARVAADSLEQAGVGDLVEVLVGPAVGTLDRLIAEGTEPFDLIFVDADKQSLARYTEQALALSRPGTLVVVDNVVRAGGVVDAAHPDDRVQGVRRMVDLLTGHPRLDATVVQTVGSKGHDGFALLRVLG</sequence>
<evidence type="ECO:0000313" key="4">
    <source>
        <dbReference type="EMBL" id="RHA44262.1"/>
    </source>
</evidence>
<gene>
    <name evidence="4" type="ORF">D1825_02155</name>
</gene>
<evidence type="ECO:0000313" key="5">
    <source>
        <dbReference type="Proteomes" id="UP000283374"/>
    </source>
</evidence>
<dbReference type="SUPFAM" id="SSF53335">
    <property type="entry name" value="S-adenosyl-L-methionine-dependent methyltransferases"/>
    <property type="match status" value="1"/>
</dbReference>
<dbReference type="GO" id="GO:0008757">
    <property type="term" value="F:S-adenosylmethionine-dependent methyltransferase activity"/>
    <property type="evidence" value="ECO:0007669"/>
    <property type="project" value="TreeGrafter"/>
</dbReference>
<dbReference type="Gene3D" id="3.40.50.150">
    <property type="entry name" value="Vaccinia Virus protein VP39"/>
    <property type="match status" value="1"/>
</dbReference>
<proteinExistence type="predicted"/>
<keyword evidence="1 4" id="KW-0489">Methyltransferase</keyword>
<protein>
    <submittedName>
        <fullName evidence="4">O-methyltransferase</fullName>
    </submittedName>
</protein>
<organism evidence="4 5">
    <name type="scientific">Cellulomonas rhizosphaerae</name>
    <dbReference type="NCBI Taxonomy" id="2293719"/>
    <lineage>
        <taxon>Bacteria</taxon>
        <taxon>Bacillati</taxon>
        <taxon>Actinomycetota</taxon>
        <taxon>Actinomycetes</taxon>
        <taxon>Micrococcales</taxon>
        <taxon>Cellulomonadaceae</taxon>
        <taxon>Cellulomonas</taxon>
    </lineage>
</organism>
<evidence type="ECO:0000256" key="2">
    <source>
        <dbReference type="ARBA" id="ARBA00022679"/>
    </source>
</evidence>
<dbReference type="InterPro" id="IPR002935">
    <property type="entry name" value="SAM_O-MeTrfase"/>
</dbReference>
<dbReference type="GO" id="GO:0032259">
    <property type="term" value="P:methylation"/>
    <property type="evidence" value="ECO:0007669"/>
    <property type="project" value="UniProtKB-KW"/>
</dbReference>
<dbReference type="Pfam" id="PF01596">
    <property type="entry name" value="Methyltransf_3"/>
    <property type="match status" value="1"/>
</dbReference>
<keyword evidence="5" id="KW-1185">Reference proteome</keyword>
<dbReference type="OrthoDB" id="9799672at2"/>
<dbReference type="PANTHER" id="PTHR10509">
    <property type="entry name" value="O-METHYLTRANSFERASE-RELATED"/>
    <property type="match status" value="1"/>
</dbReference>
<dbReference type="AlphaFoldDB" id="A0A413RQJ2"/>
<evidence type="ECO:0000256" key="1">
    <source>
        <dbReference type="ARBA" id="ARBA00022603"/>
    </source>
</evidence>
<evidence type="ECO:0000256" key="3">
    <source>
        <dbReference type="ARBA" id="ARBA00022691"/>
    </source>
</evidence>
<dbReference type="EMBL" id="QWKP01000100">
    <property type="protein sequence ID" value="RHA44262.1"/>
    <property type="molecule type" value="Genomic_DNA"/>
</dbReference>
<keyword evidence="2 4" id="KW-0808">Transferase</keyword>
<dbReference type="Proteomes" id="UP000283374">
    <property type="component" value="Unassembled WGS sequence"/>
</dbReference>